<dbReference type="GeneTree" id="ENSGT01060000249917"/>
<evidence type="ECO:0000313" key="3">
    <source>
        <dbReference type="Proteomes" id="UP000472273"/>
    </source>
</evidence>
<protein>
    <recommendedName>
        <fullName evidence="1">Reelin domain-containing protein</fullName>
    </recommendedName>
</protein>
<dbReference type="InterPro" id="IPR002861">
    <property type="entry name" value="Reeler_dom"/>
</dbReference>
<dbReference type="Ensembl" id="ENSPTXT00000006836.1">
    <property type="protein sequence ID" value="ENSPTXP00000006614.1"/>
    <property type="gene ID" value="ENSPTXG00000004834.1"/>
</dbReference>
<evidence type="ECO:0000313" key="2">
    <source>
        <dbReference type="Ensembl" id="ENSPTXP00000006614.1"/>
    </source>
</evidence>
<evidence type="ECO:0000259" key="1">
    <source>
        <dbReference type="Pfam" id="PF02014"/>
    </source>
</evidence>
<dbReference type="InterPro" id="IPR051237">
    <property type="entry name" value="Ferric-chelate_Red/DefProt"/>
</dbReference>
<dbReference type="GO" id="GO:0016020">
    <property type="term" value="C:membrane"/>
    <property type="evidence" value="ECO:0007669"/>
    <property type="project" value="TreeGrafter"/>
</dbReference>
<reference evidence="2" key="1">
    <citation type="submission" date="2025-08" db="UniProtKB">
        <authorList>
            <consortium name="Ensembl"/>
        </authorList>
    </citation>
    <scope>IDENTIFICATION</scope>
</reference>
<dbReference type="Pfam" id="PF02014">
    <property type="entry name" value="Reeler"/>
    <property type="match status" value="1"/>
</dbReference>
<organism evidence="2 3">
    <name type="scientific">Pseudonaja textilis</name>
    <name type="common">Eastern brown snake</name>
    <dbReference type="NCBI Taxonomy" id="8673"/>
    <lineage>
        <taxon>Eukaryota</taxon>
        <taxon>Metazoa</taxon>
        <taxon>Chordata</taxon>
        <taxon>Craniata</taxon>
        <taxon>Vertebrata</taxon>
        <taxon>Euteleostomi</taxon>
        <taxon>Lepidosauria</taxon>
        <taxon>Squamata</taxon>
        <taxon>Bifurcata</taxon>
        <taxon>Unidentata</taxon>
        <taxon>Episquamata</taxon>
        <taxon>Toxicofera</taxon>
        <taxon>Serpentes</taxon>
        <taxon>Colubroidea</taxon>
        <taxon>Elapidae</taxon>
        <taxon>Hydrophiinae</taxon>
        <taxon>Pseudonaja</taxon>
    </lineage>
</organism>
<dbReference type="PANTHER" id="PTHR45828:SF43">
    <property type="entry name" value="REELIN DOMAIN-CONTAINING PROTEIN"/>
    <property type="match status" value="1"/>
</dbReference>
<dbReference type="PANTHER" id="PTHR45828">
    <property type="entry name" value="CYTOCHROME B561/FERRIC REDUCTASE TRANSMEMBRANE"/>
    <property type="match status" value="1"/>
</dbReference>
<reference evidence="2" key="2">
    <citation type="submission" date="2025-09" db="UniProtKB">
        <authorList>
            <consortium name="Ensembl"/>
        </authorList>
    </citation>
    <scope>IDENTIFICATION</scope>
</reference>
<proteinExistence type="predicted"/>
<sequence>MEMYSFFGIIFCTVFVSQIFGYPYNGISIACDSMLPDHGSAPQTSSPPYVISVSFDRYDPGNEIQGKKKVFLFGLLCCLRNQHRIF</sequence>
<name>A0A670Y3J1_PSETE</name>
<accession>A0A670Y3J1</accession>
<dbReference type="AlphaFoldDB" id="A0A670Y3J1"/>
<feature type="domain" description="Reelin" evidence="1">
    <location>
        <begin position="31"/>
        <end position="65"/>
    </location>
</feature>
<dbReference type="Proteomes" id="UP000472273">
    <property type="component" value="Unplaced"/>
</dbReference>
<keyword evidence="3" id="KW-1185">Reference proteome</keyword>